<dbReference type="Proteomes" id="UP001314181">
    <property type="component" value="Unassembled WGS sequence"/>
</dbReference>
<gene>
    <name evidence="6" type="ORF">CAXC1_20012</name>
</gene>
<comment type="caution">
    <text evidence="6">The sequence shown here is derived from an EMBL/GenBank/DDBJ whole genome shotgun (WGS) entry which is preliminary data.</text>
</comment>
<dbReference type="RefSeq" id="WP_338364051.1">
    <property type="nucleotide sequence ID" value="NZ_CAWVOK010000022.1"/>
</dbReference>
<keyword evidence="5" id="KW-0406">Ion transport</keyword>
<dbReference type="InterPro" id="IPR050492">
    <property type="entry name" value="Bact_metal-bind_prot9"/>
</dbReference>
<reference evidence="6 7" key="1">
    <citation type="submission" date="2024-01" db="EMBL/GenBank/DDBJ databases">
        <authorList>
            <person name="Kunselman E."/>
        </authorList>
    </citation>
    <scope>NUCLEOTIDE SEQUENCE [LARGE SCALE GENOMIC DNA]</scope>
    <source>
        <strain evidence="6">2 abalone samples</strain>
    </source>
</reference>
<name>A0ABP0EWD9_9RICK</name>
<organism evidence="6 7">
    <name type="scientific">Candidatus Xenohaliotis californiensis</name>
    <dbReference type="NCBI Taxonomy" id="84677"/>
    <lineage>
        <taxon>Bacteria</taxon>
        <taxon>Pseudomonadati</taxon>
        <taxon>Pseudomonadota</taxon>
        <taxon>Alphaproteobacteria</taxon>
        <taxon>Rickettsiales</taxon>
        <taxon>Anaplasmataceae</taxon>
        <taxon>Candidatus Xenohaliotis</taxon>
    </lineage>
</organism>
<dbReference type="Pfam" id="PF01297">
    <property type="entry name" value="ZnuA"/>
    <property type="match status" value="1"/>
</dbReference>
<dbReference type="PANTHER" id="PTHR42953:SF3">
    <property type="entry name" value="HIGH-AFFINITY ZINC UPTAKE SYSTEM PROTEIN ZNUA"/>
    <property type="match status" value="1"/>
</dbReference>
<keyword evidence="5" id="KW-0862">Zinc</keyword>
<dbReference type="InterPro" id="IPR006127">
    <property type="entry name" value="ZnuA-like"/>
</dbReference>
<protein>
    <recommendedName>
        <fullName evidence="2">High-affinity zinc uptake system protein ZnuA</fullName>
    </recommendedName>
</protein>
<proteinExistence type="inferred from homology"/>
<evidence type="ECO:0000256" key="3">
    <source>
        <dbReference type="ARBA" id="ARBA00022448"/>
    </source>
</evidence>
<dbReference type="PANTHER" id="PTHR42953">
    <property type="entry name" value="HIGH-AFFINITY ZINC UPTAKE SYSTEM PROTEIN ZNUA-RELATED"/>
    <property type="match status" value="1"/>
</dbReference>
<keyword evidence="4" id="KW-0732">Signal</keyword>
<evidence type="ECO:0000256" key="4">
    <source>
        <dbReference type="ARBA" id="ARBA00022729"/>
    </source>
</evidence>
<evidence type="ECO:0000313" key="6">
    <source>
        <dbReference type="EMBL" id="CAK8163064.1"/>
    </source>
</evidence>
<accession>A0ABP0EWD9</accession>
<keyword evidence="5" id="KW-0864">Zinc transport</keyword>
<dbReference type="SUPFAM" id="SSF53807">
    <property type="entry name" value="Helical backbone' metal receptor"/>
    <property type="match status" value="1"/>
</dbReference>
<evidence type="ECO:0000256" key="2">
    <source>
        <dbReference type="ARBA" id="ARBA00015915"/>
    </source>
</evidence>
<keyword evidence="7" id="KW-1185">Reference proteome</keyword>
<keyword evidence="3" id="KW-0813">Transport</keyword>
<dbReference type="EMBL" id="CAWVOK010000022">
    <property type="protein sequence ID" value="CAK8163064.1"/>
    <property type="molecule type" value="Genomic_DNA"/>
</dbReference>
<dbReference type="Gene3D" id="3.40.50.1980">
    <property type="entry name" value="Nitrogenase molybdenum iron protein domain"/>
    <property type="match status" value="2"/>
</dbReference>
<sequence>MILKYLKQSFLIILFIFFICYNSNANSNAIVATIKPLHSLVQGVLGDTEKAGLIINNNSPHNPNLKPSKIKLISNAKIIFGIDETLEPFLKTINPNKKILMLQSSMINKLNCRNNCHKSNNTDVHIWLSTTNAQSMVKIIYSTLAIINPHREKIYDENTKKILKKIEDLDNKINSQLQAIKNKPFLVFHDAYQYFEKQYNLSSLGFIHQNPNTSLSIQHIKQIRKTINNNDKICIFSEPQFSKKITVLLSESTKNTKIGVLDPIGANLIPGENLYFDLLEDVSNNLLRCLL</sequence>
<comment type="similarity">
    <text evidence="1">Belongs to the bacterial solute-binding protein 9 family.</text>
</comment>
<evidence type="ECO:0000313" key="7">
    <source>
        <dbReference type="Proteomes" id="UP001314181"/>
    </source>
</evidence>
<evidence type="ECO:0000256" key="1">
    <source>
        <dbReference type="ARBA" id="ARBA00011028"/>
    </source>
</evidence>
<evidence type="ECO:0000256" key="5">
    <source>
        <dbReference type="ARBA" id="ARBA00022906"/>
    </source>
</evidence>